<dbReference type="InterPro" id="IPR011990">
    <property type="entry name" value="TPR-like_helical_dom_sf"/>
</dbReference>
<feature type="compositionally biased region" description="Low complexity" evidence="2">
    <location>
        <begin position="178"/>
        <end position="211"/>
    </location>
</feature>
<keyword evidence="1" id="KW-0802">TPR repeat</keyword>
<dbReference type="AlphaFoldDB" id="A0A0V0R4M0"/>
<dbReference type="PROSITE" id="PS50005">
    <property type="entry name" value="TPR"/>
    <property type="match status" value="1"/>
</dbReference>
<dbReference type="Pfam" id="PF13181">
    <property type="entry name" value="TPR_8"/>
    <property type="match status" value="2"/>
</dbReference>
<comment type="caution">
    <text evidence="3">The sequence shown here is derived from an EMBL/GenBank/DDBJ whole genome shotgun (WGS) entry which is preliminary data.</text>
</comment>
<evidence type="ECO:0000313" key="4">
    <source>
        <dbReference type="Proteomes" id="UP000054937"/>
    </source>
</evidence>
<dbReference type="SMART" id="SM00028">
    <property type="entry name" value="TPR"/>
    <property type="match status" value="4"/>
</dbReference>
<dbReference type="SUPFAM" id="SSF48452">
    <property type="entry name" value="TPR-like"/>
    <property type="match status" value="1"/>
</dbReference>
<dbReference type="OrthoDB" id="2148418at2759"/>
<feature type="compositionally biased region" description="Low complexity" evidence="2">
    <location>
        <begin position="328"/>
        <end position="356"/>
    </location>
</feature>
<evidence type="ECO:0008006" key="5">
    <source>
        <dbReference type="Google" id="ProtNLM"/>
    </source>
</evidence>
<sequence>MDKIEEKIRQDEEIAEQLKNQGKYGESLDKLEELLILIENTYGKDSEPYFKSQKKLSDLCNLIAIMCLQKDKKDAALTFLKRAEVLAQNSQQCQGITYNNFACYYKKVGKVKLALIYLEKALKIDISLESKTLADTRLNMCAILSQLDRHQEALEHVLMAVINLQDEMTSLKSDKNQENYNNSSDQNNNYNSQAQDQSQTQQQNQTGNQNIQEEKQKKVQERAAVLAVAYHNMGVELEFLKRYEEAIQTYTKAVKFASENLGEEHYLYKNLTEVRQQALDQIQTIKNKEQSKKHRQQHSLGNSQKQRINRVQGLYNQEPGQKKGYSANRQSNPQNYNNNNINSNNTQMQQQNSHSNYMIDPDQQDHNNGINQYDEDVQNYDTNENLA</sequence>
<dbReference type="Proteomes" id="UP000054937">
    <property type="component" value="Unassembled WGS sequence"/>
</dbReference>
<gene>
    <name evidence="3" type="ORF">PPERSA_01630</name>
</gene>
<feature type="region of interest" description="Disordered" evidence="2">
    <location>
        <begin position="317"/>
        <end position="387"/>
    </location>
</feature>
<name>A0A0V0R4M0_PSEPJ</name>
<dbReference type="OMA" id="NHAALMK"/>
<evidence type="ECO:0000313" key="3">
    <source>
        <dbReference type="EMBL" id="KRX09430.1"/>
    </source>
</evidence>
<reference evidence="3 4" key="1">
    <citation type="journal article" date="2015" name="Sci. Rep.">
        <title>Genome of the facultative scuticociliatosis pathogen Pseudocohnilembus persalinus provides insight into its virulence through horizontal gene transfer.</title>
        <authorList>
            <person name="Xiong J."/>
            <person name="Wang G."/>
            <person name="Cheng J."/>
            <person name="Tian M."/>
            <person name="Pan X."/>
            <person name="Warren A."/>
            <person name="Jiang C."/>
            <person name="Yuan D."/>
            <person name="Miao W."/>
        </authorList>
    </citation>
    <scope>NUCLEOTIDE SEQUENCE [LARGE SCALE GENOMIC DNA]</scope>
    <source>
        <strain evidence="3">36N120E</strain>
    </source>
</reference>
<feature type="repeat" description="TPR" evidence="1">
    <location>
        <begin position="227"/>
        <end position="260"/>
    </location>
</feature>
<evidence type="ECO:0000256" key="1">
    <source>
        <dbReference type="PROSITE-ProRule" id="PRU00339"/>
    </source>
</evidence>
<dbReference type="EMBL" id="LDAU01000050">
    <property type="protein sequence ID" value="KRX09430.1"/>
    <property type="molecule type" value="Genomic_DNA"/>
</dbReference>
<protein>
    <recommendedName>
        <fullName evidence="5">Tetratricopeptide repeat protein</fullName>
    </recommendedName>
</protein>
<dbReference type="Gene3D" id="1.25.40.10">
    <property type="entry name" value="Tetratricopeptide repeat domain"/>
    <property type="match status" value="2"/>
</dbReference>
<dbReference type="InterPro" id="IPR019734">
    <property type="entry name" value="TPR_rpt"/>
</dbReference>
<dbReference type="InParanoid" id="A0A0V0R4M0"/>
<proteinExistence type="predicted"/>
<accession>A0A0V0R4M0</accession>
<feature type="region of interest" description="Disordered" evidence="2">
    <location>
        <begin position="174"/>
        <end position="216"/>
    </location>
</feature>
<organism evidence="3 4">
    <name type="scientific">Pseudocohnilembus persalinus</name>
    <name type="common">Ciliate</name>
    <dbReference type="NCBI Taxonomy" id="266149"/>
    <lineage>
        <taxon>Eukaryota</taxon>
        <taxon>Sar</taxon>
        <taxon>Alveolata</taxon>
        <taxon>Ciliophora</taxon>
        <taxon>Intramacronucleata</taxon>
        <taxon>Oligohymenophorea</taxon>
        <taxon>Scuticociliatia</taxon>
        <taxon>Philasterida</taxon>
        <taxon>Pseudocohnilembidae</taxon>
        <taxon>Pseudocohnilembus</taxon>
    </lineage>
</organism>
<feature type="region of interest" description="Disordered" evidence="2">
    <location>
        <begin position="287"/>
        <end position="306"/>
    </location>
</feature>
<keyword evidence="4" id="KW-1185">Reference proteome</keyword>
<evidence type="ECO:0000256" key="2">
    <source>
        <dbReference type="SAM" id="MobiDB-lite"/>
    </source>
</evidence>